<dbReference type="InterPro" id="IPR042160">
    <property type="entry name" value="HD-Zip_IV"/>
</dbReference>
<keyword evidence="2" id="KW-0539">Nucleus</keyword>
<dbReference type="InterPro" id="IPR009057">
    <property type="entry name" value="Homeodomain-like_sf"/>
</dbReference>
<evidence type="ECO:0000256" key="1">
    <source>
        <dbReference type="ARBA" id="ARBA00004123"/>
    </source>
</evidence>
<keyword evidence="6" id="KW-1185">Reference proteome</keyword>
<feature type="domain" description="Homeobox" evidence="4">
    <location>
        <begin position="26"/>
        <end position="61"/>
    </location>
</feature>
<name>A0A3Q7I1T1_SOLLC</name>
<dbReference type="EnsemblPlants" id="Solyc09g058994.1.1">
    <property type="protein sequence ID" value="Solyc09g058994.1.1"/>
    <property type="gene ID" value="Solyc09g058994.1"/>
</dbReference>
<dbReference type="Gene3D" id="1.10.10.60">
    <property type="entry name" value="Homeodomain-like"/>
    <property type="match status" value="1"/>
</dbReference>
<dbReference type="Gramene" id="Solyc09g058994.1.1">
    <property type="protein sequence ID" value="Solyc09g058994.1.1"/>
    <property type="gene ID" value="Solyc09g058994.1"/>
</dbReference>
<accession>A0A3Q7I1T1</accession>
<protein>
    <recommendedName>
        <fullName evidence="4">Homeobox domain-containing protein</fullName>
    </recommendedName>
</protein>
<dbReference type="Pfam" id="PF00046">
    <property type="entry name" value="Homeodomain"/>
    <property type="match status" value="1"/>
</dbReference>
<feature type="compositionally biased region" description="Basic and acidic residues" evidence="3">
    <location>
        <begin position="17"/>
        <end position="29"/>
    </location>
</feature>
<feature type="region of interest" description="Disordered" evidence="3">
    <location>
        <begin position="1"/>
        <end position="29"/>
    </location>
</feature>
<dbReference type="PANTHER" id="PTHR45654">
    <property type="entry name" value="HOMEOBOX-LEUCINE ZIPPER PROTEIN MERISTEM L1"/>
    <property type="match status" value="1"/>
</dbReference>
<sequence>MTYFGEECAGESSNSQKRSERNGQYHKHSMEQIQRLDEFFKKCPHPDEDQQKQLGREAGLDHI</sequence>
<evidence type="ECO:0000313" key="6">
    <source>
        <dbReference type="Proteomes" id="UP000004994"/>
    </source>
</evidence>
<dbReference type="SUPFAM" id="SSF46689">
    <property type="entry name" value="Homeodomain-like"/>
    <property type="match status" value="1"/>
</dbReference>
<evidence type="ECO:0000256" key="3">
    <source>
        <dbReference type="SAM" id="MobiDB-lite"/>
    </source>
</evidence>
<proteinExistence type="predicted"/>
<dbReference type="GO" id="GO:0003677">
    <property type="term" value="F:DNA binding"/>
    <property type="evidence" value="ECO:0007669"/>
    <property type="project" value="UniProtKB-KW"/>
</dbReference>
<reference evidence="5" key="2">
    <citation type="submission" date="2019-01" db="UniProtKB">
        <authorList>
            <consortium name="EnsemblPlants"/>
        </authorList>
    </citation>
    <scope>IDENTIFICATION</scope>
    <source>
        <strain evidence="5">cv. Heinz 1706</strain>
    </source>
</reference>
<evidence type="ECO:0000256" key="2">
    <source>
        <dbReference type="RuleBase" id="RU000682"/>
    </source>
</evidence>
<dbReference type="Proteomes" id="UP000004994">
    <property type="component" value="Chromosome 9"/>
</dbReference>
<dbReference type="PANTHER" id="PTHR45654:SF9">
    <property type="entry name" value="HOMEOBOX-LEUCINE ZIPPER PROTEIN HDG10-RELATED"/>
    <property type="match status" value="1"/>
</dbReference>
<evidence type="ECO:0000259" key="4">
    <source>
        <dbReference type="Pfam" id="PF00046"/>
    </source>
</evidence>
<evidence type="ECO:0000313" key="5">
    <source>
        <dbReference type="EnsemblPlants" id="Solyc09g058994.1.1"/>
    </source>
</evidence>
<keyword evidence="2" id="KW-0238">DNA-binding</keyword>
<dbReference type="AlphaFoldDB" id="A0A3Q7I1T1"/>
<comment type="subcellular location">
    <subcellularLocation>
        <location evidence="1 2">Nucleus</location>
    </subcellularLocation>
</comment>
<dbReference type="STRING" id="4081.A0A3Q7I1T1"/>
<dbReference type="GO" id="GO:0005634">
    <property type="term" value="C:nucleus"/>
    <property type="evidence" value="ECO:0007669"/>
    <property type="project" value="UniProtKB-SubCell"/>
</dbReference>
<dbReference type="InterPro" id="IPR001356">
    <property type="entry name" value="HD"/>
</dbReference>
<organism evidence="5">
    <name type="scientific">Solanum lycopersicum</name>
    <name type="common">Tomato</name>
    <name type="synonym">Lycopersicon esculentum</name>
    <dbReference type="NCBI Taxonomy" id="4081"/>
    <lineage>
        <taxon>Eukaryota</taxon>
        <taxon>Viridiplantae</taxon>
        <taxon>Streptophyta</taxon>
        <taxon>Embryophyta</taxon>
        <taxon>Tracheophyta</taxon>
        <taxon>Spermatophyta</taxon>
        <taxon>Magnoliopsida</taxon>
        <taxon>eudicotyledons</taxon>
        <taxon>Gunneridae</taxon>
        <taxon>Pentapetalae</taxon>
        <taxon>asterids</taxon>
        <taxon>lamiids</taxon>
        <taxon>Solanales</taxon>
        <taxon>Solanaceae</taxon>
        <taxon>Solanoideae</taxon>
        <taxon>Solaneae</taxon>
        <taxon>Solanum</taxon>
        <taxon>Solanum subgen. Lycopersicon</taxon>
    </lineage>
</organism>
<reference evidence="5" key="1">
    <citation type="journal article" date="2012" name="Nature">
        <title>The tomato genome sequence provides insights into fleshy fruit evolution.</title>
        <authorList>
            <consortium name="Tomato Genome Consortium"/>
        </authorList>
    </citation>
    <scope>NUCLEOTIDE SEQUENCE [LARGE SCALE GENOMIC DNA]</scope>
    <source>
        <strain evidence="5">cv. Heinz 1706</strain>
    </source>
</reference>
<feature type="region of interest" description="Disordered" evidence="3">
    <location>
        <begin position="43"/>
        <end position="63"/>
    </location>
</feature>
<dbReference type="InParanoid" id="A0A3Q7I1T1"/>
<keyword evidence="2" id="KW-0371">Homeobox</keyword>
<dbReference type="CDD" id="cd00086">
    <property type="entry name" value="homeodomain"/>
    <property type="match status" value="1"/>
</dbReference>